<dbReference type="EMBL" id="WSZM01000219">
    <property type="protein sequence ID" value="KAF4038110.1"/>
    <property type="molecule type" value="Genomic_DNA"/>
</dbReference>
<dbReference type="AlphaFoldDB" id="A0A833T687"/>
<proteinExistence type="predicted"/>
<comment type="caution">
    <text evidence="2">The sequence shown here is derived from an EMBL/GenBank/DDBJ whole genome shotgun (WGS) entry which is preliminary data.</text>
</comment>
<gene>
    <name evidence="2" type="ORF">GN244_ATG09885</name>
</gene>
<dbReference type="Proteomes" id="UP000602510">
    <property type="component" value="Unassembled WGS sequence"/>
</dbReference>
<organism evidence="2 3">
    <name type="scientific">Phytophthora infestans</name>
    <name type="common">Potato late blight agent</name>
    <name type="synonym">Botrytis infestans</name>
    <dbReference type="NCBI Taxonomy" id="4787"/>
    <lineage>
        <taxon>Eukaryota</taxon>
        <taxon>Sar</taxon>
        <taxon>Stramenopiles</taxon>
        <taxon>Oomycota</taxon>
        <taxon>Peronosporomycetes</taxon>
        <taxon>Peronosporales</taxon>
        <taxon>Peronosporaceae</taxon>
        <taxon>Phytophthora</taxon>
    </lineage>
</organism>
<reference evidence="2" key="1">
    <citation type="submission" date="2020-04" db="EMBL/GenBank/DDBJ databases">
        <title>Hybrid Assembly of Korean Phytophthora infestans isolates.</title>
        <authorList>
            <person name="Prokchorchik M."/>
            <person name="Lee Y."/>
            <person name="Seo J."/>
            <person name="Cho J.-H."/>
            <person name="Park Y.-E."/>
            <person name="Jang D.-C."/>
            <person name="Im J.-S."/>
            <person name="Choi J.-G."/>
            <person name="Park H.-J."/>
            <person name="Lee G.-B."/>
            <person name="Lee Y.-G."/>
            <person name="Hong S.-Y."/>
            <person name="Cho K."/>
            <person name="Sohn K.H."/>
        </authorList>
    </citation>
    <scope>NUCLEOTIDE SEQUENCE</scope>
    <source>
        <strain evidence="2">KR_1_A1</strain>
    </source>
</reference>
<sequence>MQPRGKPRGVLPTSLVAAARRSRQLELRRRTQDGQATDTRSHRVLDRCKRRSGGQLYMYSSSRQGGKETRRGTVKVAAVLPQYRHADGISKLLTATHGNVSGIQALLWLSVCTDRGESSREPTQRLPSWRQPVAAAHSTASLCTRLSNGVD</sequence>
<name>A0A833T687_PHYIN</name>
<accession>A0A833T687</accession>
<feature type="compositionally biased region" description="Basic and acidic residues" evidence="1">
    <location>
        <begin position="23"/>
        <end position="32"/>
    </location>
</feature>
<feature type="region of interest" description="Disordered" evidence="1">
    <location>
        <begin position="23"/>
        <end position="42"/>
    </location>
</feature>
<keyword evidence="3" id="KW-1185">Reference proteome</keyword>
<protein>
    <submittedName>
        <fullName evidence="2">Uncharacterized protein</fullName>
    </submittedName>
</protein>
<evidence type="ECO:0000313" key="2">
    <source>
        <dbReference type="EMBL" id="KAF4038110.1"/>
    </source>
</evidence>
<evidence type="ECO:0000313" key="3">
    <source>
        <dbReference type="Proteomes" id="UP000602510"/>
    </source>
</evidence>
<evidence type="ECO:0000256" key="1">
    <source>
        <dbReference type="SAM" id="MobiDB-lite"/>
    </source>
</evidence>